<proteinExistence type="predicted"/>
<dbReference type="InterPro" id="IPR008942">
    <property type="entry name" value="ENTH_VHS"/>
</dbReference>
<feature type="region of interest" description="Disordered" evidence="1">
    <location>
        <begin position="214"/>
        <end position="475"/>
    </location>
</feature>
<dbReference type="EMBL" id="HG937691">
    <property type="protein sequence ID" value="CDP33351.1"/>
    <property type="molecule type" value="Genomic_DNA"/>
</dbReference>
<dbReference type="Gene3D" id="1.25.40.90">
    <property type="match status" value="1"/>
</dbReference>
<dbReference type="SUPFAM" id="SSF48464">
    <property type="entry name" value="ENTH/VHS domain"/>
    <property type="match status" value="1"/>
</dbReference>
<sequence length="475" mass="51041">MDNLRDTISNISIYDVKAYVRKAQNVVMNLTEMEAKVREATNNEPWGASSTLMQEIADGTNSYTHFHEIMPMIYKRFTEKSAEEWRQIYKALQLLEFLVKNGSERVVDYARSHSAVIDMLKHFHYIDHNGKDQGINIRNRAKELLSLLSDVDKIRAERKKARQNKAKYSGIGNEASGFGGTGRKYGGFGSESLEFGGGYEGRVFGDGGGFDGSNYRGPGYSNDDDFEEYQVPGAGDSYHEQAAPSSSTSASKPAPKPEPVADFISFDDEPPAQTQPTAASSSAAAKDDDDDDFDDFQSAPGPSTSAAAPTNNAKQQINDLFAAMQSTPTQPPAQPTAQPALSAQSTAQSAAQPSPALGGFSSFASNVPQQPVGGMGQAQPMSMGSMGMGSMGSGSQSQPKKKTDDAFGSLWETAAKRPKPQQTSSNNSLGNLAQETIKNNIWGQSQANSQTSQTSSQPQTQSSSQNQGSIDDLLI</sequence>
<evidence type="ECO:0000256" key="1">
    <source>
        <dbReference type="SAM" id="MobiDB-lite"/>
    </source>
</evidence>
<dbReference type="GO" id="GO:0005829">
    <property type="term" value="C:cytosol"/>
    <property type="evidence" value="ECO:0007669"/>
    <property type="project" value="GOC"/>
</dbReference>
<dbReference type="GO" id="GO:0030276">
    <property type="term" value="F:clathrin binding"/>
    <property type="evidence" value="ECO:0007669"/>
    <property type="project" value="TreeGrafter"/>
</dbReference>
<dbReference type="GO" id="GO:0006897">
    <property type="term" value="P:endocytosis"/>
    <property type="evidence" value="ECO:0007669"/>
    <property type="project" value="TreeGrafter"/>
</dbReference>
<dbReference type="PANTHER" id="PTHR12276">
    <property type="entry name" value="EPSIN/ENT-RELATED"/>
    <property type="match status" value="1"/>
</dbReference>
<evidence type="ECO:0000259" key="2">
    <source>
        <dbReference type="PROSITE" id="PS50942"/>
    </source>
</evidence>
<feature type="compositionally biased region" description="Polar residues" evidence="1">
    <location>
        <begin position="420"/>
        <end position="443"/>
    </location>
</feature>
<reference evidence="3" key="2">
    <citation type="submission" date="2014-06" db="EMBL/GenBank/DDBJ databases">
        <title>The complete genome of Blastobotrys (Arxula) adeninivorans LS3 - a yeast of biotechnological interest.</title>
        <authorList>
            <person name="Kunze G."/>
            <person name="Gaillardin C."/>
            <person name="Czernicka M."/>
            <person name="Durrens P."/>
            <person name="Martin T."/>
            <person name="Boer E."/>
            <person name="Gabaldon T."/>
            <person name="Cruz J."/>
            <person name="Talla E."/>
            <person name="Marck C."/>
            <person name="Goffeau A."/>
            <person name="Barbe V."/>
            <person name="Baret P."/>
            <person name="Baronian K."/>
            <person name="Beier S."/>
            <person name="Bleykasten C."/>
            <person name="Bode R."/>
            <person name="Casaregola S."/>
            <person name="Despons L."/>
            <person name="Fairhead C."/>
            <person name="Giersberg M."/>
            <person name="Gierski P."/>
            <person name="Hahnel U."/>
            <person name="Hartmann A."/>
            <person name="Jankowska D."/>
            <person name="Jubin C."/>
            <person name="Jung P."/>
            <person name="Lafontaine I."/>
            <person name="Leh-Louis V."/>
            <person name="Lemaire M."/>
            <person name="Marcet-Houben M."/>
            <person name="Mascher M."/>
            <person name="Morel G."/>
            <person name="Richard G.-F."/>
            <person name="Riechen J."/>
            <person name="Sacerdot C."/>
            <person name="Sarkar A."/>
            <person name="Savel G."/>
            <person name="Schacherer J."/>
            <person name="Sherman D."/>
            <person name="Straub M.-L."/>
            <person name="Stein N."/>
            <person name="Thierry A."/>
            <person name="Trautwein-Schult A."/>
            <person name="Westhof E."/>
            <person name="Worch S."/>
            <person name="Dujon B."/>
            <person name="Souciet J.-L."/>
            <person name="Wincker P."/>
            <person name="Scholz U."/>
            <person name="Neuveglise N."/>
        </authorList>
    </citation>
    <scope>NUCLEOTIDE SEQUENCE</scope>
    <source>
        <strain evidence="3">LS3</strain>
    </source>
</reference>
<dbReference type="GO" id="GO:0005768">
    <property type="term" value="C:endosome"/>
    <property type="evidence" value="ECO:0007669"/>
    <property type="project" value="TreeGrafter"/>
</dbReference>
<dbReference type="PROSITE" id="PS50942">
    <property type="entry name" value="ENTH"/>
    <property type="match status" value="1"/>
</dbReference>
<feature type="compositionally biased region" description="Low complexity" evidence="1">
    <location>
        <begin position="335"/>
        <end position="357"/>
    </location>
</feature>
<protein>
    <submittedName>
        <fullName evidence="3">ARAD1A07480p</fullName>
    </submittedName>
</protein>
<dbReference type="GO" id="GO:0005886">
    <property type="term" value="C:plasma membrane"/>
    <property type="evidence" value="ECO:0007669"/>
    <property type="project" value="TreeGrafter"/>
</dbReference>
<feature type="compositionally biased region" description="Low complexity" evidence="1">
    <location>
        <begin position="296"/>
        <end position="310"/>
    </location>
</feature>
<dbReference type="GO" id="GO:0006895">
    <property type="term" value="P:Golgi to endosome transport"/>
    <property type="evidence" value="ECO:0007669"/>
    <property type="project" value="TreeGrafter"/>
</dbReference>
<feature type="compositionally biased region" description="Low complexity" evidence="1">
    <location>
        <begin position="242"/>
        <end position="253"/>
    </location>
</feature>
<accession>A0A060T2D5</accession>
<dbReference type="FunFam" id="1.25.40.90:FF:000006">
    <property type="entry name" value="Clathrin interactor 1"/>
    <property type="match status" value="1"/>
</dbReference>
<dbReference type="InterPro" id="IPR013809">
    <property type="entry name" value="ENTH"/>
</dbReference>
<gene>
    <name evidence="3" type="ORF">GNLVRS02_ARAD1A07480g</name>
</gene>
<feature type="domain" description="ENTH" evidence="2">
    <location>
        <begin position="25"/>
        <end position="158"/>
    </location>
</feature>
<dbReference type="AlphaFoldDB" id="A0A060T2D5"/>
<dbReference type="Pfam" id="PF01417">
    <property type="entry name" value="ENTH"/>
    <property type="match status" value="1"/>
</dbReference>
<dbReference type="GO" id="GO:0005543">
    <property type="term" value="F:phospholipid binding"/>
    <property type="evidence" value="ECO:0007669"/>
    <property type="project" value="TreeGrafter"/>
</dbReference>
<evidence type="ECO:0000313" key="3">
    <source>
        <dbReference type="EMBL" id="CDP33351.1"/>
    </source>
</evidence>
<feature type="compositionally biased region" description="Low complexity" evidence="1">
    <location>
        <begin position="271"/>
        <end position="284"/>
    </location>
</feature>
<dbReference type="SMART" id="SM00273">
    <property type="entry name" value="ENTH"/>
    <property type="match status" value="1"/>
</dbReference>
<name>A0A060T2D5_BLAAD</name>
<feature type="compositionally biased region" description="Low complexity" evidence="1">
    <location>
        <begin position="444"/>
        <end position="469"/>
    </location>
</feature>
<organism evidence="3">
    <name type="scientific">Blastobotrys adeninivorans</name>
    <name type="common">Yeast</name>
    <name type="synonym">Arxula adeninivorans</name>
    <dbReference type="NCBI Taxonomy" id="409370"/>
    <lineage>
        <taxon>Eukaryota</taxon>
        <taxon>Fungi</taxon>
        <taxon>Dikarya</taxon>
        <taxon>Ascomycota</taxon>
        <taxon>Saccharomycotina</taxon>
        <taxon>Dipodascomycetes</taxon>
        <taxon>Dipodascales</taxon>
        <taxon>Trichomonascaceae</taxon>
        <taxon>Blastobotrys</taxon>
    </lineage>
</organism>
<dbReference type="PANTHER" id="PTHR12276:SF45">
    <property type="entry name" value="CLATHRIN INTERACTOR 1"/>
    <property type="match status" value="1"/>
</dbReference>
<dbReference type="GO" id="GO:0030125">
    <property type="term" value="C:clathrin vesicle coat"/>
    <property type="evidence" value="ECO:0007669"/>
    <property type="project" value="TreeGrafter"/>
</dbReference>
<reference evidence="3" key="1">
    <citation type="submission" date="2014-02" db="EMBL/GenBank/DDBJ databases">
        <authorList>
            <person name="Genoscope - CEA"/>
        </authorList>
    </citation>
    <scope>NUCLEOTIDE SEQUENCE</scope>
    <source>
        <strain evidence="3">LS3</strain>
    </source>
</reference>
<dbReference type="CDD" id="cd16992">
    <property type="entry name" value="ENTH_Ent3"/>
    <property type="match status" value="1"/>
</dbReference>